<accession>A0A1Q9CCD3</accession>
<evidence type="ECO:0000313" key="3">
    <source>
        <dbReference type="Proteomes" id="UP000186817"/>
    </source>
</evidence>
<comment type="caution">
    <text evidence="2">The sequence shown here is derived from an EMBL/GenBank/DDBJ whole genome shotgun (WGS) entry which is preliminary data.</text>
</comment>
<evidence type="ECO:0000256" key="1">
    <source>
        <dbReference type="SAM" id="MobiDB-lite"/>
    </source>
</evidence>
<dbReference type="OMA" id="INITHIY"/>
<dbReference type="OrthoDB" id="415013at2759"/>
<feature type="compositionally biased region" description="Basic and acidic residues" evidence="1">
    <location>
        <begin position="38"/>
        <end position="49"/>
    </location>
</feature>
<feature type="region of interest" description="Disordered" evidence="1">
    <location>
        <begin position="31"/>
        <end position="61"/>
    </location>
</feature>
<dbReference type="Proteomes" id="UP000186817">
    <property type="component" value="Unassembled WGS sequence"/>
</dbReference>
<keyword evidence="3" id="KW-1185">Reference proteome</keyword>
<protein>
    <submittedName>
        <fullName evidence="2">Uncharacterized protein</fullName>
    </submittedName>
</protein>
<gene>
    <name evidence="2" type="ORF">AK812_SmicGene38961</name>
</gene>
<sequence length="193" mass="21750">MRSSRLCLCCLAGVLCYIGLKIGLKKLLSGSATSNPKPTEHTEPKESKDLQSLPEFKPRSDEEVTQVVDTWLPRVHQRAREFFTHEQIRDVLKTLARNTDSNSDLLEEKWSFWYGALDEHNEATLTMVKPGVAGESVTHVNRVLTFIFASDTLFEQMIQLPKEPFRTSCGDQRCVCLACISPTAKDCMDSVPD</sequence>
<dbReference type="AlphaFoldDB" id="A0A1Q9CCD3"/>
<proteinExistence type="predicted"/>
<reference evidence="2 3" key="1">
    <citation type="submission" date="2016-02" db="EMBL/GenBank/DDBJ databases">
        <title>Genome analysis of coral dinoflagellate symbionts highlights evolutionary adaptations to a symbiotic lifestyle.</title>
        <authorList>
            <person name="Aranda M."/>
            <person name="Li Y."/>
            <person name="Liew Y.J."/>
            <person name="Baumgarten S."/>
            <person name="Simakov O."/>
            <person name="Wilson M."/>
            <person name="Piel J."/>
            <person name="Ashoor H."/>
            <person name="Bougouffa S."/>
            <person name="Bajic V.B."/>
            <person name="Ryu T."/>
            <person name="Ravasi T."/>
            <person name="Bayer T."/>
            <person name="Micklem G."/>
            <person name="Kim H."/>
            <person name="Bhak J."/>
            <person name="Lajeunesse T.C."/>
            <person name="Voolstra C.R."/>
        </authorList>
    </citation>
    <scope>NUCLEOTIDE SEQUENCE [LARGE SCALE GENOMIC DNA]</scope>
    <source>
        <strain evidence="2 3">CCMP2467</strain>
    </source>
</reference>
<organism evidence="2 3">
    <name type="scientific">Symbiodinium microadriaticum</name>
    <name type="common">Dinoflagellate</name>
    <name type="synonym">Zooxanthella microadriatica</name>
    <dbReference type="NCBI Taxonomy" id="2951"/>
    <lineage>
        <taxon>Eukaryota</taxon>
        <taxon>Sar</taxon>
        <taxon>Alveolata</taxon>
        <taxon>Dinophyceae</taxon>
        <taxon>Suessiales</taxon>
        <taxon>Symbiodiniaceae</taxon>
        <taxon>Symbiodinium</taxon>
    </lineage>
</organism>
<name>A0A1Q9CCD3_SYMMI</name>
<evidence type="ECO:0000313" key="2">
    <source>
        <dbReference type="EMBL" id="OLP80591.1"/>
    </source>
</evidence>
<dbReference type="EMBL" id="LSRX01001365">
    <property type="protein sequence ID" value="OLP80591.1"/>
    <property type="molecule type" value="Genomic_DNA"/>
</dbReference>